<dbReference type="InterPro" id="IPR029058">
    <property type="entry name" value="AB_hydrolase_fold"/>
</dbReference>
<evidence type="ECO:0000313" key="2">
    <source>
        <dbReference type="Proteomes" id="UP000066624"/>
    </source>
</evidence>
<dbReference type="AlphaFoldDB" id="A0A0K0XVG6"/>
<dbReference type="SUPFAM" id="SSF53474">
    <property type="entry name" value="alpha/beta-Hydrolases"/>
    <property type="match status" value="1"/>
</dbReference>
<organism evidence="1 2">
    <name type="scientific">Wenzhouxiangella marina</name>
    <dbReference type="NCBI Taxonomy" id="1579979"/>
    <lineage>
        <taxon>Bacteria</taxon>
        <taxon>Pseudomonadati</taxon>
        <taxon>Pseudomonadota</taxon>
        <taxon>Gammaproteobacteria</taxon>
        <taxon>Chromatiales</taxon>
        <taxon>Wenzhouxiangellaceae</taxon>
        <taxon>Wenzhouxiangella</taxon>
    </lineage>
</organism>
<dbReference type="InterPro" id="IPR000073">
    <property type="entry name" value="AB_hydrolase_1"/>
</dbReference>
<name>A0A0K0XVG6_9GAMM</name>
<reference evidence="1 2" key="1">
    <citation type="submission" date="2015-07" db="EMBL/GenBank/DDBJ databases">
        <authorList>
            <person name="Noorani M."/>
        </authorList>
    </citation>
    <scope>NUCLEOTIDE SEQUENCE [LARGE SCALE GENOMIC DNA]</scope>
    <source>
        <strain evidence="1 2">KCTC 42284</strain>
    </source>
</reference>
<dbReference type="EMBL" id="CP012154">
    <property type="protein sequence ID" value="AKS41611.1"/>
    <property type="molecule type" value="Genomic_DNA"/>
</dbReference>
<evidence type="ECO:0000313" key="1">
    <source>
        <dbReference type="EMBL" id="AKS41611.1"/>
    </source>
</evidence>
<dbReference type="Gene3D" id="3.40.50.1820">
    <property type="entry name" value="alpha/beta hydrolase"/>
    <property type="match status" value="1"/>
</dbReference>
<dbReference type="KEGG" id="wma:WM2015_1237"/>
<accession>A0A0K0XVG6</accession>
<keyword evidence="2" id="KW-1185">Reference proteome</keyword>
<sequence>MTTLAPPPRKLLWKEARVASDAVHMALRWLQPGARRIETEPVLLLPGFGASEAFMRPLKRQLARHGIHAEDWGLGRNLAGLDIRHRLDDVSEGWQLEPLPRYRGEAGVPLLCDRLIARAQQRAAALDSKLTLIGWSLGGTIAREAARECPELISQVITLGSPVLGGPKYTAAADRLAGRGLDLDWIERQVERRSQTPIQVPVTAIVSRSDAIVGYQAALDEANPRVRHVELDVSHLGMAINPKVWDVILATLSKRA</sequence>
<dbReference type="STRING" id="1579979.WM2015_1237"/>
<dbReference type="OrthoDB" id="345573at2"/>
<proteinExistence type="predicted"/>
<gene>
    <name evidence="1" type="ORF">WM2015_1237</name>
</gene>
<dbReference type="RefSeq" id="WP_049725239.1">
    <property type="nucleotide sequence ID" value="NZ_CP012154.1"/>
</dbReference>
<dbReference type="Pfam" id="PF00561">
    <property type="entry name" value="Abhydrolase_1"/>
    <property type="match status" value="1"/>
</dbReference>
<protein>
    <submittedName>
        <fullName evidence="1">Uncharacterized protein</fullName>
    </submittedName>
</protein>
<dbReference type="Proteomes" id="UP000066624">
    <property type="component" value="Chromosome"/>
</dbReference>